<evidence type="ECO:0000256" key="2">
    <source>
        <dbReference type="ARBA" id="ARBA00022676"/>
    </source>
</evidence>
<feature type="transmembrane region" description="Helical" evidence="10">
    <location>
        <begin position="50"/>
        <end position="69"/>
    </location>
</feature>
<keyword evidence="3" id="KW-0808">Transferase</keyword>
<feature type="transmembrane region" description="Helical" evidence="10">
    <location>
        <begin position="459"/>
        <end position="488"/>
    </location>
</feature>
<evidence type="ECO:0000256" key="1">
    <source>
        <dbReference type="ARBA" id="ARBA00004653"/>
    </source>
</evidence>
<dbReference type="GO" id="GO:0099402">
    <property type="term" value="P:plant organ development"/>
    <property type="evidence" value="ECO:0007669"/>
    <property type="project" value="UniProtKB-ARBA"/>
</dbReference>
<dbReference type="InterPro" id="IPR001173">
    <property type="entry name" value="Glyco_trans_2-like"/>
</dbReference>
<feature type="domain" description="Glycosyltransferase 2-like" evidence="11">
    <location>
        <begin position="293"/>
        <end position="489"/>
    </location>
</feature>
<proteinExistence type="inferred from homology"/>
<dbReference type="PANTHER" id="PTHR32044:SF11">
    <property type="entry name" value="XYLOGLUCAN GLYCOSYLTRANSFERASE 4"/>
    <property type="match status" value="1"/>
</dbReference>
<keyword evidence="5 10" id="KW-1133">Transmembrane helix</keyword>
<comment type="subcellular location">
    <subcellularLocation>
        <location evidence="1">Golgi apparatus membrane</location>
        <topology evidence="1">Multi-pass membrane protein</topology>
    </subcellularLocation>
</comment>
<keyword evidence="6" id="KW-0333">Golgi apparatus</keyword>
<dbReference type="FunCoup" id="A0A5E4EV36">
    <property type="interactions" value="12"/>
</dbReference>
<dbReference type="InParanoid" id="A0A5E4EV36"/>
<dbReference type="InterPro" id="IPR029044">
    <property type="entry name" value="Nucleotide-diphossugar_trans"/>
</dbReference>
<reference evidence="13" key="1">
    <citation type="journal article" date="2020" name="Plant J.">
        <title>Transposons played a major role in the diversification between the closely related almond and peach genomes: results from the almond genome sequence.</title>
        <authorList>
            <person name="Alioto T."/>
            <person name="Alexiou K.G."/>
            <person name="Bardil A."/>
            <person name="Barteri F."/>
            <person name="Castanera R."/>
            <person name="Cruz F."/>
            <person name="Dhingra A."/>
            <person name="Duval H."/>
            <person name="Fernandez I Marti A."/>
            <person name="Frias L."/>
            <person name="Galan B."/>
            <person name="Garcia J.L."/>
            <person name="Howad W."/>
            <person name="Gomez-Garrido J."/>
            <person name="Gut M."/>
            <person name="Julca I."/>
            <person name="Morata J."/>
            <person name="Puigdomenech P."/>
            <person name="Ribeca P."/>
            <person name="Rubio Cabetas M.J."/>
            <person name="Vlasova A."/>
            <person name="Wirthensohn M."/>
            <person name="Garcia-Mas J."/>
            <person name="Gabaldon T."/>
            <person name="Casacuberta J.M."/>
            <person name="Arus P."/>
        </authorList>
    </citation>
    <scope>NUCLEOTIDE SEQUENCE [LARGE SCALE GENOMIC DNA]</scope>
    <source>
        <strain evidence="13">cv. Texas</strain>
    </source>
</reference>
<evidence type="ECO:0000313" key="13">
    <source>
        <dbReference type="Proteomes" id="UP000327085"/>
    </source>
</evidence>
<feature type="transmembrane region" description="Helical" evidence="10">
    <location>
        <begin position="618"/>
        <end position="634"/>
    </location>
</feature>
<evidence type="ECO:0000256" key="9">
    <source>
        <dbReference type="ARBA" id="ARBA00061151"/>
    </source>
</evidence>
<evidence type="ECO:0000259" key="11">
    <source>
        <dbReference type="Pfam" id="PF13632"/>
    </source>
</evidence>
<gene>
    <name evidence="12" type="ORF">ALMOND_2B017814</name>
</gene>
<evidence type="ECO:0000256" key="8">
    <source>
        <dbReference type="ARBA" id="ARBA00023316"/>
    </source>
</evidence>
<evidence type="ECO:0000256" key="3">
    <source>
        <dbReference type="ARBA" id="ARBA00022679"/>
    </source>
</evidence>
<dbReference type="OMA" id="LLQWSYM"/>
<organism evidence="12 13">
    <name type="scientific">Prunus dulcis</name>
    <name type="common">Almond</name>
    <name type="synonym">Amygdalus dulcis</name>
    <dbReference type="NCBI Taxonomy" id="3755"/>
    <lineage>
        <taxon>Eukaryota</taxon>
        <taxon>Viridiplantae</taxon>
        <taxon>Streptophyta</taxon>
        <taxon>Embryophyta</taxon>
        <taxon>Tracheophyta</taxon>
        <taxon>Spermatophyta</taxon>
        <taxon>Magnoliopsida</taxon>
        <taxon>eudicotyledons</taxon>
        <taxon>Gunneridae</taxon>
        <taxon>Pentapetalae</taxon>
        <taxon>rosids</taxon>
        <taxon>fabids</taxon>
        <taxon>Rosales</taxon>
        <taxon>Rosaceae</taxon>
        <taxon>Amygdaloideae</taxon>
        <taxon>Amygdaleae</taxon>
        <taxon>Prunus</taxon>
    </lineage>
</organism>
<name>A0A5E4EV36_PRUDU</name>
<sequence>MAPNSVVVTIEKPDSSALKVNGLDSSVFLEKQKAVSTKQFTWVLLLKVNRIFACLSWLPMAFRAMFVSLKKRIALSDKSDEEPKSRGRLYRFIKAFLGLSIVALVIEVIAHFKNWNLNLIQPWEVQGLLQWSYMTWSAFRVDYIAPVAIILSKFCIVLFLIQSLDRLVLCIGCFWIKYKKIKPTVAADAYDIEDSSTFPMVLLQIPMCNEREVYEQAIESACQMDWPRDRLLIQVLDDSDDRNLQLLIKDEVSTWNQKGVNIIYRHRLIRTGYKAGNLKSAMGCEYVKDYEFVAIFDADFQPNPDFLKLTIPHFKGNPELGLVQARWSFVNKDENLLTRLQNINLCFHFEVEQQVNGVFLNFFGFNGTAGVWRIKALEESGGWLERTTVEDMDIAVRAHLNGWKFIFLNDVRVLCELPESYETYKKQQHRWHSGPMQLFRLCLPAILTSKISMWKKSNLIFLFFLLRKLILPFYSFTLFCIILPLTMFLPEAELPLWVICYIPIFMSFLNILPSPKSFPFLVPYLLFENTMSVTKFNAMVSGLFQLGSSYEWVVTKKTGRSSESDLLALAERESLSSNEEKILRRNSESGLELLNKLKEQEVAPIPKKKKQNGIYRKELALAFLLLTASARSFLSAHGVHFYFLLFQGLSFLAVGLDLIGEQMG</sequence>
<protein>
    <submittedName>
        <fullName evidence="12">PREDICTED: probable xyloglucan</fullName>
    </submittedName>
</protein>
<dbReference type="PANTHER" id="PTHR32044">
    <property type="entry name" value="GLUCOMANNAN 4-BETA-MANNOSYLTRANSFERASE 9"/>
    <property type="match status" value="1"/>
</dbReference>
<dbReference type="EMBL" id="CABIKO010000026">
    <property type="protein sequence ID" value="VVA17658.1"/>
    <property type="molecule type" value="Genomic_DNA"/>
</dbReference>
<dbReference type="Gramene" id="VVA17658">
    <property type="protein sequence ID" value="VVA17658"/>
    <property type="gene ID" value="Prudul26B017814"/>
</dbReference>
<dbReference type="Gene3D" id="3.90.550.10">
    <property type="entry name" value="Spore Coat Polysaccharide Biosynthesis Protein SpsA, Chain A"/>
    <property type="match status" value="1"/>
</dbReference>
<evidence type="ECO:0000256" key="10">
    <source>
        <dbReference type="SAM" id="Phobius"/>
    </source>
</evidence>
<feature type="transmembrane region" description="Helical" evidence="10">
    <location>
        <begin position="89"/>
        <end position="112"/>
    </location>
</feature>
<accession>A0A5E4EV36</accession>
<dbReference type="FunFam" id="3.90.550.10:FF:000007">
    <property type="entry name" value="probable xyloglucan glycosyltransferase 5"/>
    <property type="match status" value="1"/>
</dbReference>
<evidence type="ECO:0000256" key="7">
    <source>
        <dbReference type="ARBA" id="ARBA00023136"/>
    </source>
</evidence>
<dbReference type="GO" id="GO:0048868">
    <property type="term" value="P:pollen tube development"/>
    <property type="evidence" value="ECO:0007669"/>
    <property type="project" value="UniProtKB-ARBA"/>
</dbReference>
<keyword evidence="4 10" id="KW-0812">Transmembrane</keyword>
<dbReference type="GO" id="GO:0071555">
    <property type="term" value="P:cell wall organization"/>
    <property type="evidence" value="ECO:0007669"/>
    <property type="project" value="UniProtKB-KW"/>
</dbReference>
<comment type="similarity">
    <text evidence="9">Belongs to the glycosyltransferase 2 family. Plant cellulose synthase-like C subfamily.</text>
</comment>
<keyword evidence="7 10" id="KW-0472">Membrane</keyword>
<dbReference type="GO" id="GO:0000139">
    <property type="term" value="C:Golgi membrane"/>
    <property type="evidence" value="ECO:0007669"/>
    <property type="project" value="UniProtKB-SubCell"/>
</dbReference>
<feature type="transmembrane region" description="Helical" evidence="10">
    <location>
        <begin position="143"/>
        <end position="161"/>
    </location>
</feature>
<dbReference type="SUPFAM" id="SSF53448">
    <property type="entry name" value="Nucleotide-diphospho-sugar transferases"/>
    <property type="match status" value="1"/>
</dbReference>
<evidence type="ECO:0000256" key="5">
    <source>
        <dbReference type="ARBA" id="ARBA00022989"/>
    </source>
</evidence>
<evidence type="ECO:0000313" key="12">
    <source>
        <dbReference type="EMBL" id="VVA17658.1"/>
    </source>
</evidence>
<feature type="transmembrane region" description="Helical" evidence="10">
    <location>
        <begin position="494"/>
        <end position="512"/>
    </location>
</feature>
<dbReference type="AlphaFoldDB" id="A0A5E4EV36"/>
<dbReference type="Pfam" id="PF13632">
    <property type="entry name" value="Glyco_trans_2_3"/>
    <property type="match status" value="1"/>
</dbReference>
<keyword evidence="8" id="KW-0961">Cell wall biogenesis/degradation</keyword>
<dbReference type="Proteomes" id="UP000327085">
    <property type="component" value="Chromosome 3"/>
</dbReference>
<evidence type="ECO:0000256" key="4">
    <source>
        <dbReference type="ARBA" id="ARBA00022692"/>
    </source>
</evidence>
<dbReference type="GO" id="GO:0016757">
    <property type="term" value="F:glycosyltransferase activity"/>
    <property type="evidence" value="ECO:0007669"/>
    <property type="project" value="UniProtKB-KW"/>
</dbReference>
<keyword evidence="2" id="KW-0328">Glycosyltransferase</keyword>
<evidence type="ECO:0000256" key="6">
    <source>
        <dbReference type="ARBA" id="ARBA00023034"/>
    </source>
</evidence>